<dbReference type="EMBL" id="KY229235">
    <property type="protein sequence ID" value="AQQ75522.1"/>
    <property type="molecule type" value="Genomic_DNA"/>
</dbReference>
<evidence type="ECO:0000259" key="1">
    <source>
        <dbReference type="SMART" id="SM00470"/>
    </source>
</evidence>
<dbReference type="Pfam" id="PF02195">
    <property type="entry name" value="ParB_N"/>
    <property type="match status" value="1"/>
</dbReference>
<dbReference type="SUPFAM" id="SSF110849">
    <property type="entry name" value="ParB/Sulfiredoxin"/>
    <property type="match status" value="1"/>
</dbReference>
<dbReference type="InterPro" id="IPR036086">
    <property type="entry name" value="ParB/Sulfiredoxin_sf"/>
</dbReference>
<dbReference type="PANTHER" id="PTHR33375">
    <property type="entry name" value="CHROMOSOME-PARTITIONING PROTEIN PARB-RELATED"/>
    <property type="match status" value="1"/>
</dbReference>
<dbReference type="PANTHER" id="PTHR33375:SF1">
    <property type="entry name" value="CHROMOSOME-PARTITIONING PROTEIN PARB-RELATED"/>
    <property type="match status" value="1"/>
</dbReference>
<evidence type="ECO:0000313" key="2">
    <source>
        <dbReference type="EMBL" id="AQQ75522.1"/>
    </source>
</evidence>
<proteinExistence type="predicted"/>
<name>A0A1S5Y360_9VIRU</name>
<protein>
    <submittedName>
        <fullName evidence="2">ParB-like nuclease domain-containing protein</fullName>
    </submittedName>
</protein>
<dbReference type="InterPro" id="IPR050336">
    <property type="entry name" value="Chromosome_partition/occlusion"/>
</dbReference>
<organism evidence="2">
    <name type="scientific">uncultured archaeal virus</name>
    <dbReference type="NCBI Taxonomy" id="1960247"/>
    <lineage>
        <taxon>Viruses</taxon>
        <taxon>environmental samples</taxon>
    </lineage>
</organism>
<feature type="domain" description="ParB-like N-terminal" evidence="1">
    <location>
        <begin position="9"/>
        <end position="105"/>
    </location>
</feature>
<accession>A0A1S5Y360</accession>
<dbReference type="SMART" id="SM00470">
    <property type="entry name" value="ParB"/>
    <property type="match status" value="1"/>
</dbReference>
<gene>
    <name evidence="2" type="ORF">JDFR1000234_47</name>
</gene>
<reference evidence="2" key="1">
    <citation type="journal article" date="2017" name="MBio">
        <title>Viruses in the Oceanic Basement.</title>
        <authorList>
            <person name="Nigro O.D."/>
            <person name="Jungbluth S.P."/>
            <person name="Steward G.F."/>
            <person name="Rappe M.S."/>
        </authorList>
    </citation>
    <scope>NUCLEOTIDE SEQUENCE</scope>
    <source>
        <strain evidence="2">JdFR1000234</strain>
    </source>
</reference>
<dbReference type="Gene3D" id="3.90.1530.10">
    <property type="entry name" value="Conserved hypothetical protein from pyrococcus furiosus pfu- 392566-001, ParB domain"/>
    <property type="match status" value="1"/>
</dbReference>
<dbReference type="GO" id="GO:0007059">
    <property type="term" value="P:chromosome segregation"/>
    <property type="evidence" value="ECO:0007669"/>
    <property type="project" value="TreeGrafter"/>
</dbReference>
<dbReference type="InterPro" id="IPR003115">
    <property type="entry name" value="ParB_N"/>
</dbReference>
<sequence length="643" mass="76396">MKLKVIDTKYIPIELLVPRRKTRFRTPEHEAKELQEIFKKFDESVAKFGFLYNPIVKPLPDGRFEIIAGNTRYKYALARGWTGLVCKIVDAGDEDVSIISFIENEHREGFSWYDRAQNIAKIFMVRKFNARIRNKAYWVWNDERQEFVYYPSIGREKELCRKGAPAPQTYSEGEKHTREIVTEDGKQWEIIHYKDSDFPIYQRAEFRRQKEYITIESAIKYIEENRPAPEQYSYLVSVLKHEVLPAIGLSSREIRKYLSLLSIPPEIAMYMVELNIGYRNKAILLAGFIDKIEQYIEDEEFWKFTIGYLKIIVEILKEVNLTKEDIKGYIDRLAELKSIYDEHKEHFNFDKVLENLRTAIKMAMKDKKLSIVTVDVLVEKEKIEPEIYLEEEIEEPEEEEEIKVVKIEPKEEIIEKIEEETQKKIEKLGGKKKKKEKKYKPVIKVVAGKPKKVKIERPEKNIEEYIEKKAHKKALLEGALKDEEQYRLDTAKAIIKLKKYDVYTFGIEKMTYLLFIRLIKLMNPLYVIDLRGNAYTYKKGEFNAENLEKRLSYDAEIEDLEYHNIPDLTKDAFEMIVMLLEEAKERGRSVVIFGYQRALMKMSSDREDYAPRHYVVSRVAFTPRIDENRKIVYEEKYSWLEIW</sequence>